<sequence>MPRRSPAGRRLRPARRQPGRQCARSDRAAARSGSSGAYADGTYITSVGGSSASARSGSARLVSVSKMAASTGATGSVISASLSGATPADPSDSSIARRRERPVLFGFSSASLAIRSATVTPSVWLPVSCVFVCGVLVSGVAARSHGAAPGAGRSDRVSQSLSPRAWSGRPGVALSPSLMSYRPSTRGACAPLRTDVVWAARIRRSDAAHYFL</sequence>
<evidence type="ECO:0000256" key="1">
    <source>
        <dbReference type="SAM" id="MobiDB-lite"/>
    </source>
</evidence>
<protein>
    <submittedName>
        <fullName evidence="2">Uncharacterized protein</fullName>
    </submittedName>
</protein>
<organism evidence="2 3">
    <name type="scientific">Mycolicibacterium neoaurum</name>
    <name type="common">Mycobacterium neoaurum</name>
    <dbReference type="NCBI Taxonomy" id="1795"/>
    <lineage>
        <taxon>Bacteria</taxon>
        <taxon>Bacillati</taxon>
        <taxon>Actinomycetota</taxon>
        <taxon>Actinomycetes</taxon>
        <taxon>Mycobacteriales</taxon>
        <taxon>Mycobacteriaceae</taxon>
        <taxon>Mycolicibacterium</taxon>
    </lineage>
</organism>
<dbReference type="EMBL" id="LK021339">
    <property type="protein sequence ID" value="CDQ45256.1"/>
    <property type="molecule type" value="Genomic_DNA"/>
</dbReference>
<evidence type="ECO:0000313" key="3">
    <source>
        <dbReference type="Proteomes" id="UP000028864"/>
    </source>
</evidence>
<dbReference type="Proteomes" id="UP000028864">
    <property type="component" value="Unassembled WGS sequence"/>
</dbReference>
<evidence type="ECO:0000313" key="2">
    <source>
        <dbReference type="EMBL" id="CDQ45256.1"/>
    </source>
</evidence>
<proteinExistence type="predicted"/>
<reference evidence="2" key="1">
    <citation type="submission" date="2014-05" db="EMBL/GenBank/DDBJ databases">
        <authorList>
            <person name="Urmite Genomes"/>
        </authorList>
    </citation>
    <scope>NUCLEOTIDE SEQUENCE</scope>
    <source>
        <strain evidence="2">DSM 44074</strain>
    </source>
</reference>
<feature type="compositionally biased region" description="Low complexity" evidence="1">
    <location>
        <begin position="30"/>
        <end position="41"/>
    </location>
</feature>
<feature type="compositionally biased region" description="Basic residues" evidence="1">
    <location>
        <begin position="1"/>
        <end position="18"/>
    </location>
</feature>
<gene>
    <name evidence="2" type="ORF">BN1047_03145</name>
</gene>
<feature type="region of interest" description="Disordered" evidence="1">
    <location>
        <begin position="1"/>
        <end position="41"/>
    </location>
</feature>
<name>A0AAV2WMS3_MYCNE</name>
<reference evidence="2" key="2">
    <citation type="submission" date="2015-09" db="EMBL/GenBank/DDBJ databases">
        <title>Draft genome sequence of Mycobacterium neoaurum DSM 44074.</title>
        <authorList>
            <person name="Croce O."/>
            <person name="Robert C."/>
            <person name="Raoult D."/>
            <person name="Drancourt M."/>
        </authorList>
    </citation>
    <scope>NUCLEOTIDE SEQUENCE</scope>
    <source>
        <strain evidence="2">DSM 44074</strain>
    </source>
</reference>
<dbReference type="AlphaFoldDB" id="A0AAV2WMS3"/>
<accession>A0AAV2WMS3</accession>